<organism evidence="1 2">
    <name type="scientific">Rubellicoccus peritrichatus</name>
    <dbReference type="NCBI Taxonomy" id="3080537"/>
    <lineage>
        <taxon>Bacteria</taxon>
        <taxon>Pseudomonadati</taxon>
        <taxon>Verrucomicrobiota</taxon>
        <taxon>Opitutia</taxon>
        <taxon>Puniceicoccales</taxon>
        <taxon>Cerasicoccaceae</taxon>
        <taxon>Rubellicoccus</taxon>
    </lineage>
</organism>
<dbReference type="KEGG" id="puo:RZN69_06880"/>
<sequence length="363" mass="40608">MASTTNTLSHDSSSQVAFTSRLYGAFWGFFLGEALGVPGHGYSTARQLRNDYGWINDFVQPRFPHPESSLFRTHYEVINEKNNILHGRDVEWRKPGTHYHQNLLPGENALEAKLAALLIESICTQGHYDEEAYRELFLDFMLTPGKHSDTYIPTAYRDFFAKYARGKAIDSCADESMRVGGLMQALPLIWLTPYEPEKSAKAMRQRLALTHPGHALSNSAEVLAQVFADLFNGVSIETALLTNLREKHHPYLNYPFRRWIDNHSDEDVAFKHLRTGASIDDAMPLVFYLVLKYNQDTEAALLASANLGGETCGRGAILGALLGAANGCEDIPGELVQKMAHFDELEALSERFVNLELKQNANG</sequence>
<dbReference type="SUPFAM" id="SSF101478">
    <property type="entry name" value="ADP-ribosylglycohydrolase"/>
    <property type="match status" value="1"/>
</dbReference>
<proteinExistence type="predicted"/>
<keyword evidence="1" id="KW-0326">Glycosidase</keyword>
<dbReference type="PANTHER" id="PTHR16222:SF34">
    <property type="entry name" value="ADP-RIBOSYLGLYCOHYDROLASE"/>
    <property type="match status" value="1"/>
</dbReference>
<name>A0AAQ3QUV2_9BACT</name>
<dbReference type="EMBL" id="CP136920">
    <property type="protein sequence ID" value="WOO42811.1"/>
    <property type="molecule type" value="Genomic_DNA"/>
</dbReference>
<dbReference type="InterPro" id="IPR036705">
    <property type="entry name" value="Ribosyl_crysJ1_sf"/>
</dbReference>
<dbReference type="Proteomes" id="UP001304300">
    <property type="component" value="Chromosome"/>
</dbReference>
<evidence type="ECO:0000313" key="1">
    <source>
        <dbReference type="EMBL" id="WOO42811.1"/>
    </source>
</evidence>
<reference evidence="1 2" key="1">
    <citation type="submission" date="2023-10" db="EMBL/GenBank/DDBJ databases">
        <title>Rubellicoccus peritrichatus gen. nov., sp. nov., isolated from an algae of coral reef tank.</title>
        <authorList>
            <person name="Luo J."/>
        </authorList>
    </citation>
    <scope>NUCLEOTIDE SEQUENCE [LARGE SCALE GENOMIC DNA]</scope>
    <source>
        <strain evidence="1 2">CR14</strain>
    </source>
</reference>
<dbReference type="RefSeq" id="WP_317835341.1">
    <property type="nucleotide sequence ID" value="NZ_CP136920.1"/>
</dbReference>
<dbReference type="GO" id="GO:0016798">
    <property type="term" value="F:hydrolase activity, acting on glycosyl bonds"/>
    <property type="evidence" value="ECO:0007669"/>
    <property type="project" value="UniProtKB-KW"/>
</dbReference>
<keyword evidence="1" id="KW-0378">Hydrolase</keyword>
<dbReference type="PANTHER" id="PTHR16222">
    <property type="entry name" value="ADP-RIBOSYLGLYCOHYDROLASE"/>
    <property type="match status" value="1"/>
</dbReference>
<dbReference type="AlphaFoldDB" id="A0AAQ3QUV2"/>
<dbReference type="Gene3D" id="1.10.4080.10">
    <property type="entry name" value="ADP-ribosylation/Crystallin J1"/>
    <property type="match status" value="1"/>
</dbReference>
<evidence type="ECO:0000313" key="2">
    <source>
        <dbReference type="Proteomes" id="UP001304300"/>
    </source>
</evidence>
<protein>
    <submittedName>
        <fullName evidence="1">ADP-ribosylglycohydrolase family protein</fullName>
        <ecNumber evidence="1">3.2.2.-</ecNumber>
    </submittedName>
</protein>
<dbReference type="Pfam" id="PF03747">
    <property type="entry name" value="ADP_ribosyl_GH"/>
    <property type="match status" value="1"/>
</dbReference>
<dbReference type="InterPro" id="IPR050792">
    <property type="entry name" value="ADP-ribosylglycohydrolase"/>
</dbReference>
<keyword evidence="2" id="KW-1185">Reference proteome</keyword>
<gene>
    <name evidence="1" type="ORF">RZN69_06880</name>
</gene>
<dbReference type="InterPro" id="IPR005502">
    <property type="entry name" value="Ribosyl_crysJ1"/>
</dbReference>
<dbReference type="EC" id="3.2.2.-" evidence="1"/>
<accession>A0AAQ3QUV2</accession>